<evidence type="ECO:0000256" key="2">
    <source>
        <dbReference type="SAM" id="SignalP"/>
    </source>
</evidence>
<accession>A0A077R1V8</accession>
<dbReference type="EMBL" id="HG529553">
    <property type="protein sequence ID" value="CDI52867.1"/>
    <property type="molecule type" value="Genomic_DNA"/>
</dbReference>
<evidence type="ECO:0000256" key="1">
    <source>
        <dbReference type="SAM" id="MobiDB-lite"/>
    </source>
</evidence>
<protein>
    <submittedName>
        <fullName evidence="3">Uncharacterized protein</fullName>
    </submittedName>
</protein>
<feature type="region of interest" description="Disordered" evidence="1">
    <location>
        <begin position="428"/>
        <end position="449"/>
    </location>
</feature>
<feature type="compositionally biased region" description="Basic residues" evidence="1">
    <location>
        <begin position="177"/>
        <end position="190"/>
    </location>
</feature>
<feature type="region of interest" description="Disordered" evidence="1">
    <location>
        <begin position="337"/>
        <end position="375"/>
    </location>
</feature>
<dbReference type="AlphaFoldDB" id="A0A077R1V8"/>
<feature type="chain" id="PRO_5001722934" evidence="2">
    <location>
        <begin position="25"/>
        <end position="764"/>
    </location>
</feature>
<dbReference type="PROSITE" id="PS51257">
    <property type="entry name" value="PROKAR_LIPOPROTEIN"/>
    <property type="match status" value="1"/>
</dbReference>
<keyword evidence="2" id="KW-0732">Signal</keyword>
<name>A0A077R1V8_9BASI</name>
<feature type="region of interest" description="Disordered" evidence="1">
    <location>
        <begin position="145"/>
        <end position="260"/>
    </location>
</feature>
<organism evidence="3">
    <name type="scientific">Melanopsichium pennsylvanicum 4</name>
    <dbReference type="NCBI Taxonomy" id="1398559"/>
    <lineage>
        <taxon>Eukaryota</taxon>
        <taxon>Fungi</taxon>
        <taxon>Dikarya</taxon>
        <taxon>Basidiomycota</taxon>
        <taxon>Ustilaginomycotina</taxon>
        <taxon>Ustilaginomycetes</taxon>
        <taxon>Ustilaginales</taxon>
        <taxon>Ustilaginaceae</taxon>
        <taxon>Melanopsichium</taxon>
    </lineage>
</organism>
<feature type="signal peptide" evidence="2">
    <location>
        <begin position="1"/>
        <end position="24"/>
    </location>
</feature>
<feature type="compositionally biased region" description="Basic and acidic residues" evidence="1">
    <location>
        <begin position="348"/>
        <end position="360"/>
    </location>
</feature>
<proteinExistence type="predicted"/>
<sequence length="764" mass="85548">MRILLLACLLWLFLIVACPGTCLGYSRFHDHDAPRLHKRQGALAAKSILDAQVPDRLKDWDIFKDGNGIREGFRKGYTAMLRQLDKVREPYSFSRATRKVWIYKPDLRKQYIIPRVLRVPAILQDGPVPYDQEFAAHIKSSDEEFKTKEAAREHVTLKGDSEAEATKSAAKEAEKVKPRKSTRGKKRMYKKGLSFNQFLPSSPRDSTAPSSPAHPIESDFDEPTVHSSRSQTLSPTKEEQTVGEHNPLHSDVGQAQEQSVPVARLTSKLVEMKDRFDTLQQFQRSQLKKAAMRYPGHPDYFPPEQQSAAGYRDDLALEQQSAEFDRNLEAERARLPRIRVRKSASQDVHADPQPRRAHDPADDEADVSNPITPNYDYEGSHFGDTWSPHKGSHHRFRSFDNPEFQTPGNSPSPVVSPYEKTGIKSVSTSAANTPRSFRMNPDTGNSPPGRFRLPANYADLLHNTRVQMGIPRVHHSILTPSFAHASMTPEDTSIFQPPVFYASSGAEESSARPQNIGWEDDIPSVEGIQKMQEAAKLNNVDYAIYPESTPYATEGSALQPVHWEDEQDGLLPLDMEPDGASSGGSRQAFGGGDTDLDLPAKTWQQTVAAGDSLPRSLPYNEVEEHETSSDIISSPPEAPAKKRFRPLALNKLIPNNPNFLFQASQNDLATPHLEGFKPSLQINEDPNPQYNPIDADSSLGRVSRGLKLKQLIRKHWSKLRSMRAELRNMEPTKEYIIQAYRKNRAARQAARDGDAPASSLPAQP</sequence>
<feature type="compositionally biased region" description="Polar residues" evidence="1">
    <location>
        <begin position="194"/>
        <end position="210"/>
    </location>
</feature>
<feature type="compositionally biased region" description="Basic and acidic residues" evidence="1">
    <location>
        <begin position="236"/>
        <end position="248"/>
    </location>
</feature>
<feature type="compositionally biased region" description="Basic and acidic residues" evidence="1">
    <location>
        <begin position="145"/>
        <end position="176"/>
    </location>
</feature>
<feature type="compositionally biased region" description="Polar residues" evidence="1">
    <location>
        <begin position="225"/>
        <end position="235"/>
    </location>
</feature>
<evidence type="ECO:0000313" key="3">
    <source>
        <dbReference type="EMBL" id="CDI52867.1"/>
    </source>
</evidence>
<reference evidence="3" key="1">
    <citation type="journal article" date="2014" name="Genome Biol. Evol.">
        <title>Gene Loss Rather Than Gene Gain Is Associated with a Host Jump from Monocots to Dicots in the Smut Fungus Melanopsichium pennsylvanicum.</title>
        <authorList>
            <person name="Sharma R."/>
            <person name="Mishra B."/>
            <person name="Runge F."/>
            <person name="Thines M."/>
        </authorList>
    </citation>
    <scope>NUCLEOTIDE SEQUENCE</scope>
    <source>
        <strain evidence="3">4</strain>
    </source>
</reference>